<evidence type="ECO:0000313" key="6">
    <source>
        <dbReference type="EMBL" id="PHH71371.1"/>
    </source>
</evidence>
<name>A0A2C5YWS7_9HYPO</name>
<keyword evidence="7" id="KW-1185">Reference proteome</keyword>
<dbReference type="GO" id="GO:0005524">
    <property type="term" value="F:ATP binding"/>
    <property type="evidence" value="ECO:0007669"/>
    <property type="project" value="UniProtKB-KW"/>
</dbReference>
<proteinExistence type="inferred from homology"/>
<dbReference type="EC" id="6.3.3.2" evidence="5"/>
<dbReference type="GO" id="GO:0009396">
    <property type="term" value="P:folic acid-containing compound biosynthetic process"/>
    <property type="evidence" value="ECO:0007669"/>
    <property type="project" value="TreeGrafter"/>
</dbReference>
<comment type="caution">
    <text evidence="6">The sequence shown here is derived from an EMBL/GenBank/DDBJ whole genome shotgun (WGS) entry which is preliminary data.</text>
</comment>
<dbReference type="Gene3D" id="3.40.50.10420">
    <property type="entry name" value="NagB/RpiA/CoA transferase-like"/>
    <property type="match status" value="1"/>
</dbReference>
<dbReference type="AlphaFoldDB" id="A0A2C5YWS7"/>
<dbReference type="InterPro" id="IPR037171">
    <property type="entry name" value="NagB/RpiA_transferase-like"/>
</dbReference>
<evidence type="ECO:0000313" key="7">
    <source>
        <dbReference type="Proteomes" id="UP000224854"/>
    </source>
</evidence>
<comment type="catalytic activity">
    <reaction evidence="4">
        <text>(6S)-5-formyl-5,6,7,8-tetrahydrofolate + ATP = (6R)-5,10-methenyltetrahydrofolate + ADP + phosphate</text>
        <dbReference type="Rhea" id="RHEA:10488"/>
        <dbReference type="ChEBI" id="CHEBI:30616"/>
        <dbReference type="ChEBI" id="CHEBI:43474"/>
        <dbReference type="ChEBI" id="CHEBI:57455"/>
        <dbReference type="ChEBI" id="CHEBI:57457"/>
        <dbReference type="ChEBI" id="CHEBI:456216"/>
        <dbReference type="EC" id="6.3.3.2"/>
    </reaction>
</comment>
<keyword evidence="2" id="KW-0547">Nucleotide-binding</keyword>
<dbReference type="InterPro" id="IPR024185">
    <property type="entry name" value="FTHF_cligase-like_sf"/>
</dbReference>
<dbReference type="Proteomes" id="UP000224854">
    <property type="component" value="Unassembled WGS sequence"/>
</dbReference>
<evidence type="ECO:0000256" key="5">
    <source>
        <dbReference type="ARBA" id="ARBA00038966"/>
    </source>
</evidence>
<dbReference type="Pfam" id="PF01812">
    <property type="entry name" value="5-FTHF_cyc-lig"/>
    <property type="match status" value="1"/>
</dbReference>
<dbReference type="SUPFAM" id="SSF100950">
    <property type="entry name" value="NagB/RpiA/CoA transferase-like"/>
    <property type="match status" value="1"/>
</dbReference>
<evidence type="ECO:0000256" key="4">
    <source>
        <dbReference type="ARBA" id="ARBA00036539"/>
    </source>
</evidence>
<dbReference type="GO" id="GO:0035999">
    <property type="term" value="P:tetrahydrofolate interconversion"/>
    <property type="evidence" value="ECO:0007669"/>
    <property type="project" value="TreeGrafter"/>
</dbReference>
<accession>A0A2C5YWS7</accession>
<dbReference type="GO" id="GO:0030272">
    <property type="term" value="F:5-formyltetrahydrofolate cyclo-ligase activity"/>
    <property type="evidence" value="ECO:0007669"/>
    <property type="project" value="UniProtKB-EC"/>
</dbReference>
<reference evidence="6 7" key="1">
    <citation type="submission" date="2017-06" db="EMBL/GenBank/DDBJ databases">
        <title>Ant-infecting Ophiocordyceps genomes reveal a high diversity of potential behavioral manipulation genes and a possible major role for enterotoxins.</title>
        <authorList>
            <person name="De Bekker C."/>
            <person name="Evans H.C."/>
            <person name="Brachmann A."/>
            <person name="Hughes D.P."/>
        </authorList>
    </citation>
    <scope>NUCLEOTIDE SEQUENCE [LARGE SCALE GENOMIC DNA]</scope>
    <source>
        <strain evidence="6 7">1348a</strain>
    </source>
</reference>
<keyword evidence="3" id="KW-0067">ATP-binding</keyword>
<evidence type="ECO:0000256" key="1">
    <source>
        <dbReference type="ARBA" id="ARBA00010638"/>
    </source>
</evidence>
<organism evidence="6 7">
    <name type="scientific">Ophiocordyceps australis</name>
    <dbReference type="NCBI Taxonomy" id="1399860"/>
    <lineage>
        <taxon>Eukaryota</taxon>
        <taxon>Fungi</taxon>
        <taxon>Dikarya</taxon>
        <taxon>Ascomycota</taxon>
        <taxon>Pezizomycotina</taxon>
        <taxon>Sordariomycetes</taxon>
        <taxon>Hypocreomycetidae</taxon>
        <taxon>Hypocreales</taxon>
        <taxon>Ophiocordycipitaceae</taxon>
        <taxon>Ophiocordyceps</taxon>
    </lineage>
</organism>
<dbReference type="PANTHER" id="PTHR23407:SF1">
    <property type="entry name" value="5-FORMYLTETRAHYDROFOLATE CYCLO-LIGASE"/>
    <property type="match status" value="1"/>
</dbReference>
<evidence type="ECO:0000256" key="2">
    <source>
        <dbReference type="ARBA" id="ARBA00022741"/>
    </source>
</evidence>
<dbReference type="OrthoDB" id="2015992at2759"/>
<dbReference type="EMBL" id="NJEU01000687">
    <property type="protein sequence ID" value="PHH71371.1"/>
    <property type="molecule type" value="Genomic_DNA"/>
</dbReference>
<dbReference type="PANTHER" id="PTHR23407">
    <property type="entry name" value="ATPASE INHIBITOR/5-FORMYLTETRAHYDROFOLATE CYCLO-LIGASE"/>
    <property type="match status" value="1"/>
</dbReference>
<gene>
    <name evidence="6" type="ORF">CDD82_6551</name>
</gene>
<comment type="similarity">
    <text evidence="1">Belongs to the 5-formyltetrahydrofolate cyclo-ligase family.</text>
</comment>
<sequence length="266" mass="28832">MGASVTAAKQHIRTLVKHRLSSMAQDAILAQSTPSGLSANRCNLVALTPPGCAIFDALVSFKPYRDARTISLFLSMPAAEVQTDAIVRHALKCGKHVFVPYLHRPSAPDLPPQKSSPSHPPNRVMDMVQLHSVDDYDNLTRDRWGIPSVDPASVPGRQRILAPDAVELDLVLVPGVAFDTDEAGCVRRLGHGRGFYDSFISRYLHARASSATASTQPVLPLYGLALSEQLLLPGSGEQVPMDIHDHKLHGLILGNGNMIESPKSRM</sequence>
<evidence type="ECO:0000256" key="3">
    <source>
        <dbReference type="ARBA" id="ARBA00022840"/>
    </source>
</evidence>
<protein>
    <recommendedName>
        <fullName evidence="5">5-formyltetrahydrofolate cyclo-ligase</fullName>
        <ecNumber evidence="5">6.3.3.2</ecNumber>
    </recommendedName>
</protein>
<dbReference type="InterPro" id="IPR002698">
    <property type="entry name" value="FTHF_cligase"/>
</dbReference>
<dbReference type="GO" id="GO:0005739">
    <property type="term" value="C:mitochondrion"/>
    <property type="evidence" value="ECO:0007669"/>
    <property type="project" value="TreeGrafter"/>
</dbReference>